<name>A0A1X7N0C0_9HYPH</name>
<dbReference type="Proteomes" id="UP000193083">
    <property type="component" value="Unassembled WGS sequence"/>
</dbReference>
<accession>A0A1X7N0C0</accession>
<organism evidence="1 2">
    <name type="scientific">Mesorhizobium australicum</name>
    <dbReference type="NCBI Taxonomy" id="536018"/>
    <lineage>
        <taxon>Bacteria</taxon>
        <taxon>Pseudomonadati</taxon>
        <taxon>Pseudomonadota</taxon>
        <taxon>Alphaproteobacteria</taxon>
        <taxon>Hyphomicrobiales</taxon>
        <taxon>Phyllobacteriaceae</taxon>
        <taxon>Mesorhizobium</taxon>
    </lineage>
</organism>
<dbReference type="RefSeq" id="WP_176247425.1">
    <property type="nucleotide sequence ID" value="NZ_FXBL01000004.1"/>
</dbReference>
<reference evidence="1 2" key="1">
    <citation type="submission" date="2017-04" db="EMBL/GenBank/DDBJ databases">
        <authorList>
            <person name="Afonso C.L."/>
            <person name="Miller P.J."/>
            <person name="Scott M.A."/>
            <person name="Spackman E."/>
            <person name="Goraichik I."/>
            <person name="Dimitrov K.M."/>
            <person name="Suarez D.L."/>
            <person name="Swayne D.E."/>
        </authorList>
    </citation>
    <scope>NUCLEOTIDE SEQUENCE [LARGE SCALE GENOMIC DNA]</scope>
    <source>
        <strain evidence="1 2">B5P</strain>
    </source>
</reference>
<proteinExistence type="predicted"/>
<sequence>MAFFCLFRLRMTPEQVAVMLDPGDPAMQKIWTIYLRDRFAYARRYTTIARYLTPKS</sequence>
<gene>
    <name evidence="1" type="ORF">SAMN02982922_1006</name>
</gene>
<evidence type="ECO:0000313" key="2">
    <source>
        <dbReference type="Proteomes" id="UP000193083"/>
    </source>
</evidence>
<keyword evidence="2" id="KW-1185">Reference proteome</keyword>
<dbReference type="EMBL" id="FXBL01000004">
    <property type="protein sequence ID" value="SMH30160.1"/>
    <property type="molecule type" value="Genomic_DNA"/>
</dbReference>
<evidence type="ECO:0000313" key="1">
    <source>
        <dbReference type="EMBL" id="SMH30160.1"/>
    </source>
</evidence>
<protein>
    <submittedName>
        <fullName evidence="1">Uncharacterized protein</fullName>
    </submittedName>
</protein>
<dbReference type="AlphaFoldDB" id="A0A1X7N0C0"/>